<gene>
    <name evidence="2" type="ORF">DD728_10875</name>
</gene>
<dbReference type="Gene3D" id="2.40.128.140">
    <property type="entry name" value="Outer membrane protein"/>
    <property type="match status" value="1"/>
</dbReference>
<dbReference type="AlphaFoldDB" id="A0A356W6R6"/>
<feature type="non-terminal residue" evidence="2">
    <location>
        <position position="170"/>
    </location>
</feature>
<evidence type="ECO:0000313" key="2">
    <source>
        <dbReference type="EMBL" id="HBQ49364.1"/>
    </source>
</evidence>
<reference evidence="2 3" key="1">
    <citation type="journal article" date="2018" name="Nat. Biotechnol.">
        <title>A standardized bacterial taxonomy based on genome phylogeny substantially revises the tree of life.</title>
        <authorList>
            <person name="Parks D.H."/>
            <person name="Chuvochina M."/>
            <person name="Waite D.W."/>
            <person name="Rinke C."/>
            <person name="Skarshewski A."/>
            <person name="Chaumeil P.A."/>
            <person name="Hugenholtz P."/>
        </authorList>
    </citation>
    <scope>NUCLEOTIDE SEQUENCE [LARGE SCALE GENOMIC DNA]</scope>
    <source>
        <strain evidence="2">UBA10378</strain>
    </source>
</reference>
<protein>
    <submittedName>
        <fullName evidence="2">DUF2219 domain-containing protein</fullName>
    </submittedName>
</protein>
<dbReference type="Proteomes" id="UP000263957">
    <property type="component" value="Unassembled WGS sequence"/>
</dbReference>
<sequence length="170" mass="18304">MNAPTTLFKAAALSAAFLNVPAAFAQEDEPTVPRKPAVVSFSTENDFFGGGTDRNYSNGLRIERVSGADNVHPGLQWVAYRLPWIDLDRTELRQGFALSHAIFTPEDTQAFVPDPTDRPYAAWLALSSTVAASSENTQDTLQVNLGVVGPSAAGEFVQNTWHEIIGAPTA</sequence>
<accession>A0A356W6R6</accession>
<evidence type="ECO:0000256" key="1">
    <source>
        <dbReference type="SAM" id="SignalP"/>
    </source>
</evidence>
<proteinExistence type="predicted"/>
<feature type="signal peptide" evidence="1">
    <location>
        <begin position="1"/>
        <end position="25"/>
    </location>
</feature>
<dbReference type="EMBL" id="DOGS01000220">
    <property type="protein sequence ID" value="HBQ49364.1"/>
    <property type="molecule type" value="Genomic_DNA"/>
</dbReference>
<dbReference type="InterPro" id="IPR018707">
    <property type="entry name" value="LpxR"/>
</dbReference>
<evidence type="ECO:0000313" key="3">
    <source>
        <dbReference type="Proteomes" id="UP000263957"/>
    </source>
</evidence>
<feature type="chain" id="PRO_5016560987" evidence="1">
    <location>
        <begin position="26"/>
        <end position="170"/>
    </location>
</feature>
<keyword evidence="1" id="KW-0732">Signal</keyword>
<comment type="caution">
    <text evidence="2">The sequence shown here is derived from an EMBL/GenBank/DDBJ whole genome shotgun (WGS) entry which is preliminary data.</text>
</comment>
<name>A0A356W6R6_9PROT</name>
<organism evidence="2 3">
    <name type="scientific">Hyphomonas atlantica</name>
    <dbReference type="NCBI Taxonomy" id="1280948"/>
    <lineage>
        <taxon>Bacteria</taxon>
        <taxon>Pseudomonadati</taxon>
        <taxon>Pseudomonadota</taxon>
        <taxon>Alphaproteobacteria</taxon>
        <taxon>Hyphomonadales</taxon>
        <taxon>Hyphomonadaceae</taxon>
        <taxon>Hyphomonas</taxon>
    </lineage>
</organism>
<dbReference type="InterPro" id="IPR037107">
    <property type="entry name" value="Put_OMP_sf"/>
</dbReference>
<dbReference type="Pfam" id="PF09982">
    <property type="entry name" value="LpxR"/>
    <property type="match status" value="1"/>
</dbReference>